<dbReference type="InterPro" id="IPR000847">
    <property type="entry name" value="LysR_HTH_N"/>
</dbReference>
<evidence type="ECO:0000256" key="2">
    <source>
        <dbReference type="ARBA" id="ARBA00023015"/>
    </source>
</evidence>
<evidence type="ECO:0000256" key="3">
    <source>
        <dbReference type="ARBA" id="ARBA00023125"/>
    </source>
</evidence>
<dbReference type="InterPro" id="IPR005119">
    <property type="entry name" value="LysR_subst-bd"/>
</dbReference>
<feature type="domain" description="HTH lysR-type" evidence="5">
    <location>
        <begin position="1"/>
        <end position="58"/>
    </location>
</feature>
<evidence type="ECO:0000313" key="7">
    <source>
        <dbReference type="Proteomes" id="UP000215367"/>
    </source>
</evidence>
<protein>
    <submittedName>
        <fullName evidence="6">LysR family transcriptional regulator</fullName>
    </submittedName>
</protein>
<sequence>MELNWLEDFLALAECGNFSRAAEGRNLTQPAFSRRIRALEDWTGTPLFDRSTQPVGLTEAGRRFRPFADETVRRLLQGREEARLAGGAAATALRFAATHALSLTFFPTWLSRLEGQGRLGAIHLLSDSMQACEQVMTQGQAQFLLCHAHAAAPSRLEAGAFRSAAVGSDRLVPVSAPDESGAPRHRLSGGGAALPHLAYSPESGMGRIVTAARGAFPAPLALDTVFTSHLAAVLRTLARDGRGVAWLPDSLIAEDLAQGRLVRAGGAGWEIPVEVRLYRPRARQSPAAEAFWALVAAPVPEEAPEQETQDGRERE</sequence>
<dbReference type="PROSITE" id="PS50931">
    <property type="entry name" value="HTH_LYSR"/>
    <property type="match status" value="1"/>
</dbReference>
<organism evidence="6 7">
    <name type="scientific">Azospirillum brasilense</name>
    <dbReference type="NCBI Taxonomy" id="192"/>
    <lineage>
        <taxon>Bacteria</taxon>
        <taxon>Pseudomonadati</taxon>
        <taxon>Pseudomonadota</taxon>
        <taxon>Alphaproteobacteria</taxon>
        <taxon>Rhodospirillales</taxon>
        <taxon>Azospirillaceae</taxon>
        <taxon>Azospirillum</taxon>
    </lineage>
</organism>
<keyword evidence="6" id="KW-0614">Plasmid</keyword>
<dbReference type="InterPro" id="IPR036390">
    <property type="entry name" value="WH_DNA-bd_sf"/>
</dbReference>
<comment type="caution">
    <text evidence="6">The sequence shown here is derived from an EMBL/GenBank/DDBJ whole genome shotgun (WGS) entry which is preliminary data.</text>
</comment>
<geneLocation type="plasmid" evidence="6">
    <name>unnamed</name>
</geneLocation>
<dbReference type="Pfam" id="PF00126">
    <property type="entry name" value="HTH_1"/>
    <property type="match status" value="1"/>
</dbReference>
<dbReference type="PANTHER" id="PTHR30126">
    <property type="entry name" value="HTH-TYPE TRANSCRIPTIONAL REGULATOR"/>
    <property type="match status" value="1"/>
</dbReference>
<name>A0A235HE97_AZOBR</name>
<evidence type="ECO:0000256" key="4">
    <source>
        <dbReference type="ARBA" id="ARBA00023163"/>
    </source>
</evidence>
<dbReference type="InterPro" id="IPR036388">
    <property type="entry name" value="WH-like_DNA-bd_sf"/>
</dbReference>
<evidence type="ECO:0000259" key="5">
    <source>
        <dbReference type="PROSITE" id="PS50931"/>
    </source>
</evidence>
<dbReference type="Gene3D" id="3.40.190.10">
    <property type="entry name" value="Periplasmic binding protein-like II"/>
    <property type="match status" value="2"/>
</dbReference>
<dbReference type="GO" id="GO:0000976">
    <property type="term" value="F:transcription cis-regulatory region binding"/>
    <property type="evidence" value="ECO:0007669"/>
    <property type="project" value="TreeGrafter"/>
</dbReference>
<dbReference type="EMBL" id="NOWT01000009">
    <property type="protein sequence ID" value="OYD84056.1"/>
    <property type="molecule type" value="Genomic_DNA"/>
</dbReference>
<keyword evidence="3" id="KW-0238">DNA-binding</keyword>
<comment type="similarity">
    <text evidence="1">Belongs to the LysR transcriptional regulatory family.</text>
</comment>
<evidence type="ECO:0000256" key="1">
    <source>
        <dbReference type="ARBA" id="ARBA00009437"/>
    </source>
</evidence>
<dbReference type="RefSeq" id="WP_094303406.1">
    <property type="nucleotide sequence ID" value="NZ_NOWT01000009.1"/>
</dbReference>
<dbReference type="AlphaFoldDB" id="A0A235HE97"/>
<dbReference type="Gene3D" id="1.10.10.10">
    <property type="entry name" value="Winged helix-like DNA-binding domain superfamily/Winged helix DNA-binding domain"/>
    <property type="match status" value="1"/>
</dbReference>
<dbReference type="Proteomes" id="UP000215367">
    <property type="component" value="Unassembled WGS sequence"/>
</dbReference>
<dbReference type="SUPFAM" id="SSF46785">
    <property type="entry name" value="Winged helix' DNA-binding domain"/>
    <property type="match status" value="1"/>
</dbReference>
<gene>
    <name evidence="6" type="ORF">CHT98_11835</name>
</gene>
<keyword evidence="4" id="KW-0804">Transcription</keyword>
<dbReference type="SUPFAM" id="SSF53850">
    <property type="entry name" value="Periplasmic binding protein-like II"/>
    <property type="match status" value="1"/>
</dbReference>
<dbReference type="Pfam" id="PF03466">
    <property type="entry name" value="LysR_substrate"/>
    <property type="match status" value="1"/>
</dbReference>
<evidence type="ECO:0000313" key="6">
    <source>
        <dbReference type="EMBL" id="OYD84056.1"/>
    </source>
</evidence>
<dbReference type="PRINTS" id="PR00039">
    <property type="entry name" value="HTHLYSR"/>
</dbReference>
<reference evidence="6 7" key="1">
    <citation type="submission" date="2017-07" db="EMBL/GenBank/DDBJ databases">
        <title>Whole genome sequence of Azospirillum brasilense 2A1, a potential biofertilizer strain.</title>
        <authorList>
            <person name="Fontana C.A."/>
            <person name="Toffoli L.M."/>
            <person name="Salazar S.M."/>
            <person name="Puglisi E."/>
            <person name="Pedraza R."/>
            <person name="Bassi D."/>
            <person name="Cocconcelli P.S."/>
        </authorList>
    </citation>
    <scope>NUCLEOTIDE SEQUENCE [LARGE SCALE GENOMIC DNA]</scope>
    <source>
        <strain evidence="6 7">2A1</strain>
        <plasmid evidence="6">unnamed</plasmid>
    </source>
</reference>
<proteinExistence type="inferred from homology"/>
<dbReference type="GO" id="GO:0003700">
    <property type="term" value="F:DNA-binding transcription factor activity"/>
    <property type="evidence" value="ECO:0007669"/>
    <property type="project" value="InterPro"/>
</dbReference>
<accession>A0A235HE97</accession>
<keyword evidence="2" id="KW-0805">Transcription regulation</keyword>
<dbReference type="PANTHER" id="PTHR30126:SF2">
    <property type="entry name" value="HTH-TYPE TRANSCRIPTIONAL REGULATOR YJIE"/>
    <property type="match status" value="1"/>
</dbReference>